<feature type="domain" description="Helicase C-terminal" evidence="24">
    <location>
        <begin position="427"/>
        <end position="598"/>
    </location>
</feature>
<feature type="region of interest" description="Disordered" evidence="19">
    <location>
        <begin position="60"/>
        <end position="90"/>
    </location>
</feature>
<keyword evidence="9" id="KW-0347">Helicase</keyword>
<dbReference type="OrthoDB" id="416741at2759"/>
<evidence type="ECO:0000256" key="14">
    <source>
        <dbReference type="ARBA" id="ARBA00023118"/>
    </source>
</evidence>
<accession>A0A8H6RBK2</accession>
<feature type="domain" description="RNase III" evidence="21">
    <location>
        <begin position="1243"/>
        <end position="1395"/>
    </location>
</feature>
<dbReference type="GO" id="GO:0005737">
    <property type="term" value="C:cytoplasm"/>
    <property type="evidence" value="ECO:0007669"/>
    <property type="project" value="TreeGrafter"/>
</dbReference>
<dbReference type="FunFam" id="3.40.50.300:FF:000628">
    <property type="entry name" value="Endoribonuclease Dicer"/>
    <property type="match status" value="1"/>
</dbReference>
<evidence type="ECO:0000259" key="21">
    <source>
        <dbReference type="PROSITE" id="PS50142"/>
    </source>
</evidence>
<dbReference type="SUPFAM" id="SSF52540">
    <property type="entry name" value="P-loop containing nucleoside triphosphate hydrolases"/>
    <property type="match status" value="1"/>
</dbReference>
<dbReference type="InterPro" id="IPR014720">
    <property type="entry name" value="dsRBD_dom"/>
</dbReference>
<evidence type="ECO:0000256" key="9">
    <source>
        <dbReference type="ARBA" id="ARBA00022806"/>
    </source>
</evidence>
<evidence type="ECO:0000313" key="26">
    <source>
        <dbReference type="EMBL" id="KAF7187502.1"/>
    </source>
</evidence>
<keyword evidence="10" id="KW-0862">Zinc</keyword>
<organism evidence="26 27">
    <name type="scientific">Pseudocercospora fuligena</name>
    <dbReference type="NCBI Taxonomy" id="685502"/>
    <lineage>
        <taxon>Eukaryota</taxon>
        <taxon>Fungi</taxon>
        <taxon>Dikarya</taxon>
        <taxon>Ascomycota</taxon>
        <taxon>Pezizomycotina</taxon>
        <taxon>Dothideomycetes</taxon>
        <taxon>Dothideomycetidae</taxon>
        <taxon>Mycosphaerellales</taxon>
        <taxon>Mycosphaerellaceae</taxon>
        <taxon>Pseudocercospora</taxon>
    </lineage>
</organism>
<dbReference type="GO" id="GO:0004525">
    <property type="term" value="F:ribonuclease III activity"/>
    <property type="evidence" value="ECO:0007669"/>
    <property type="project" value="InterPro"/>
</dbReference>
<dbReference type="InterPro" id="IPR038248">
    <property type="entry name" value="Dicer_dimer_sf"/>
</dbReference>
<keyword evidence="14" id="KW-0051">Antiviral defense</keyword>
<evidence type="ECO:0000256" key="10">
    <source>
        <dbReference type="ARBA" id="ARBA00022833"/>
    </source>
</evidence>
<dbReference type="InterPro" id="IPR005034">
    <property type="entry name" value="Dicer_dimerisation"/>
</dbReference>
<feature type="domain" description="RNase III" evidence="21">
    <location>
        <begin position="1067"/>
        <end position="1186"/>
    </location>
</feature>
<dbReference type="GO" id="GO:0046872">
    <property type="term" value="F:metal ion binding"/>
    <property type="evidence" value="ECO:0007669"/>
    <property type="project" value="UniProtKB-KW"/>
</dbReference>
<dbReference type="Pfam" id="PF00636">
    <property type="entry name" value="Ribonuclease_3"/>
    <property type="match status" value="2"/>
</dbReference>
<protein>
    <recommendedName>
        <fullName evidence="3">Dicer-like protein 1</fullName>
    </recommendedName>
</protein>
<keyword evidence="5" id="KW-0479">Metal-binding</keyword>
<evidence type="ECO:0000256" key="2">
    <source>
        <dbReference type="ARBA" id="ARBA00001946"/>
    </source>
</evidence>
<evidence type="ECO:0000259" key="20">
    <source>
        <dbReference type="PROSITE" id="PS50137"/>
    </source>
</evidence>
<dbReference type="GO" id="GO:0005524">
    <property type="term" value="F:ATP binding"/>
    <property type="evidence" value="ECO:0007669"/>
    <property type="project" value="UniProtKB-KW"/>
</dbReference>
<sequence>MGAPNVADPLESEQVDEDGFIGSGDEDDIVPTAAGPINWKEKRRAQKAIFDTWITSSAGQEALKPKHRDGKPKSDLDEEQSVHSLLAQQQRDTQIVKNPREYQIELFERAKQENTIAVLDTGSGKTLIAVLLLRWIIDQEIENRAKGVPAKISFFLVASVTLVYQQFAVLETNLDHKVARLCGGDNADRWDKTRWMKECYENKAIVCTAEILFQALSFGYLTMKQINLLIFDEAHHTKKNHSYARIIKDFYLEEEVHDRPRIFGMTASPIDAKMDVIQAAHELEALLDSKIATTSDMSLTNAIKKPKEEIMRYPSLPQAGFETALLQAIRARFSDIPEFTKIFTRATEVARHLGSWCADCYLLDCFSDEKSKKYKLAAEQKFHARNTGQELSELDNALKRIDAAVAFAQEHSNVLDTEITRDRISSKVYELYRYLAEQFERPSNNRCIVFVDRRYTARLLNSLFQRIKSQHMKSTFLTGSGNTGHDEDNFSFRQQVMVLLKFRKGDLNCLFATSVAEEGLDVPDCNLIIRFDMYATMIQYVQSRGRARNQNSKFIHMLENGNSIHNETVNEVRYAELSMRAYCDQLPEDRKLQGNSDSVEALMERERNMEVRVDPVSKAKLTYGNALNILATFVSAIPTDSHEMQHPTYVVSSRGQKYVCEVVLPGSSPLRSMIGKVHQKKTLAKRSAAFEAVIELRKKAWINENLMPVYQRKLPAMRNALLAVDMKKTNQYAMRIKPKIWAEQRGTLPVQLWITVIDFPEKLDRAHQPIAFLTRTQMPQFPSFPIYLNDGRATTVTSAGLGFPMIVDQERLKQLTAFTFRVFRDVFSKTYEEDAAKLSYWLAPATLPLSTEQASSVPNIDPMKVIDWRLLEDVLDNDEYKWTPGMPHDRFVDKFIVDMFDGSRKFYSIGVDSSLNQDDPIPAHASKGKGDRGGSIMNYSVSLWKKSRQAKVWSQNQPVVEADIVLQRRNMLAPPEQKELAPITKAYIVPEPLRISAITPNVAASCFVWPAIAHRFESCLISIEGCEAVGVTCGPEFALAAFTKDSDNQGEHEAEERVNFRRGMGENYERLEFIGDTFLKTATTISTFIMNPNENEFEFHVRRMLMLCNKNLYQTALQLKLYEYIRSLAFNRRYWYPEGLKLLVGTGVVKGQEKEMYHEPREVGLGEKTIADVCEALIGAAYLSHDKPSEAWEPEHWQDAVRAVTKLVNSDDHKMQTWQDYIDAYEKPSYQTGEATAVQKDLALRVEKEHAYTFKYPRLLYSAFMHPSVPYMYEKVPNYQRLEFLGDALLDMASITYLFYKYSDKDPQWLTEHKMAMVSNKFLGALCVNIGFHKHLRHHHSTLEHQVRDYATELLEAKRIAGEGCVDYWTTVSDPPKCLPDIVEAYIGAMFIDSNFDYNQVQRFFDEHVKWYFGDMTIYDSFANNHPCTHLHNMLQTTFGCVDYRLMARELPSVDGMERKDVVAVVMIHDKIIAHSAGKSGRYARLRVANKALEKLEGKLLPDFRAEFGCDCKEDEEGRIVLAKDLDSTEPTSKDIGETMGSCGV</sequence>
<dbReference type="PANTHER" id="PTHR14950:SF62">
    <property type="entry name" value="DICER-LIKE PROTEIN 1"/>
    <property type="match status" value="1"/>
</dbReference>
<feature type="compositionally biased region" description="Acidic residues" evidence="19">
    <location>
        <begin position="10"/>
        <end position="29"/>
    </location>
</feature>
<dbReference type="Gene3D" id="3.40.50.300">
    <property type="entry name" value="P-loop containing nucleotide triphosphate hydrolases"/>
    <property type="match status" value="2"/>
</dbReference>
<comment type="function">
    <text evidence="16">Dicer-like endonuclease involved in cleaving double-stranded RNA in the RNA interference (RNAi) pathway. Produces 21 to 25 bp dsRNAs (siRNAs) which target the selective destruction of homologous RNAs leading to sequence-specific suppression of gene expression, called post-transcriptional gene silencing (PTGS). Part of a broad host defense response against viral infection and transposons.</text>
</comment>
<proteinExistence type="inferred from homology"/>
<evidence type="ECO:0000256" key="11">
    <source>
        <dbReference type="ARBA" id="ARBA00022840"/>
    </source>
</evidence>
<evidence type="ECO:0000256" key="12">
    <source>
        <dbReference type="ARBA" id="ARBA00022842"/>
    </source>
</evidence>
<dbReference type="PROSITE" id="PS51194">
    <property type="entry name" value="HELICASE_CTER"/>
    <property type="match status" value="1"/>
</dbReference>
<dbReference type="CDD" id="cd18802">
    <property type="entry name" value="SF2_C_dicer"/>
    <property type="match status" value="1"/>
</dbReference>
<dbReference type="GO" id="GO:0050688">
    <property type="term" value="P:regulation of defense response to virus"/>
    <property type="evidence" value="ECO:0007669"/>
    <property type="project" value="UniProtKB-KW"/>
</dbReference>
<dbReference type="InterPro" id="IPR006935">
    <property type="entry name" value="Helicase/UvrB_N"/>
</dbReference>
<dbReference type="PROSITE" id="PS50142">
    <property type="entry name" value="RNASE_3_2"/>
    <property type="match status" value="2"/>
</dbReference>
<comment type="cofactor">
    <cofactor evidence="2">
        <name>Mg(2+)</name>
        <dbReference type="ChEBI" id="CHEBI:18420"/>
    </cofactor>
</comment>
<dbReference type="InterPro" id="IPR001650">
    <property type="entry name" value="Helicase_C-like"/>
</dbReference>
<dbReference type="GO" id="GO:0004386">
    <property type="term" value="F:helicase activity"/>
    <property type="evidence" value="ECO:0007669"/>
    <property type="project" value="UniProtKB-KW"/>
</dbReference>
<comment type="similarity">
    <text evidence="17 18">Belongs to the helicase family. Dicer subfamily.</text>
</comment>
<dbReference type="PROSITE" id="PS50821">
    <property type="entry name" value="PAZ"/>
    <property type="match status" value="1"/>
</dbReference>
<dbReference type="GO" id="GO:0051607">
    <property type="term" value="P:defense response to virus"/>
    <property type="evidence" value="ECO:0007669"/>
    <property type="project" value="UniProtKB-KW"/>
</dbReference>
<evidence type="ECO:0000256" key="4">
    <source>
        <dbReference type="ARBA" id="ARBA00022721"/>
    </source>
</evidence>
<evidence type="ECO:0000256" key="1">
    <source>
        <dbReference type="ARBA" id="ARBA00001936"/>
    </source>
</evidence>
<keyword evidence="13 18" id="KW-0694">RNA-binding</keyword>
<dbReference type="GO" id="GO:0030422">
    <property type="term" value="P:siRNA processing"/>
    <property type="evidence" value="ECO:0007669"/>
    <property type="project" value="TreeGrafter"/>
</dbReference>
<dbReference type="SMART" id="SM00535">
    <property type="entry name" value="RIBOc"/>
    <property type="match status" value="2"/>
</dbReference>
<keyword evidence="4" id="KW-0930">Antiviral protein</keyword>
<feature type="domain" description="DRBM" evidence="20">
    <location>
        <begin position="1426"/>
        <end position="1498"/>
    </location>
</feature>
<gene>
    <name evidence="26" type="ORF">HII31_11126</name>
</gene>
<reference evidence="26" key="1">
    <citation type="submission" date="2020-04" db="EMBL/GenBank/DDBJ databases">
        <title>Draft genome resource of the tomato pathogen Pseudocercospora fuligena.</title>
        <authorList>
            <person name="Zaccaron A."/>
        </authorList>
    </citation>
    <scope>NUCLEOTIDE SEQUENCE</scope>
    <source>
        <strain evidence="26">PF001</strain>
    </source>
</reference>
<dbReference type="SUPFAM" id="SSF69065">
    <property type="entry name" value="RNase III domain-like"/>
    <property type="match status" value="2"/>
</dbReference>
<evidence type="ECO:0000256" key="17">
    <source>
        <dbReference type="ARBA" id="ARBA00035116"/>
    </source>
</evidence>
<keyword evidence="6" id="KW-0677">Repeat</keyword>
<dbReference type="GO" id="GO:0003723">
    <property type="term" value="F:RNA binding"/>
    <property type="evidence" value="ECO:0007669"/>
    <property type="project" value="UniProtKB-UniRule"/>
</dbReference>
<dbReference type="GO" id="GO:0005634">
    <property type="term" value="C:nucleus"/>
    <property type="evidence" value="ECO:0007669"/>
    <property type="project" value="TreeGrafter"/>
</dbReference>
<evidence type="ECO:0000259" key="24">
    <source>
        <dbReference type="PROSITE" id="PS51194"/>
    </source>
</evidence>
<evidence type="ECO:0000259" key="22">
    <source>
        <dbReference type="PROSITE" id="PS50821"/>
    </source>
</evidence>
<evidence type="ECO:0000256" key="18">
    <source>
        <dbReference type="PROSITE-ProRule" id="PRU00657"/>
    </source>
</evidence>
<dbReference type="Gene3D" id="3.30.160.380">
    <property type="entry name" value="Dicer dimerisation domain"/>
    <property type="match status" value="1"/>
</dbReference>
<dbReference type="PROSITE" id="PS51192">
    <property type="entry name" value="HELICASE_ATP_BIND_1"/>
    <property type="match status" value="1"/>
</dbReference>
<comment type="cofactor">
    <cofactor evidence="1">
        <name>Mn(2+)</name>
        <dbReference type="ChEBI" id="CHEBI:29035"/>
    </cofactor>
</comment>
<feature type="region of interest" description="Disordered" evidence="19">
    <location>
        <begin position="1"/>
        <end position="36"/>
    </location>
</feature>
<dbReference type="SMART" id="SM00487">
    <property type="entry name" value="DEXDc"/>
    <property type="match status" value="1"/>
</dbReference>
<evidence type="ECO:0000256" key="6">
    <source>
        <dbReference type="ARBA" id="ARBA00022737"/>
    </source>
</evidence>
<dbReference type="Proteomes" id="UP000660729">
    <property type="component" value="Unassembled WGS sequence"/>
</dbReference>
<keyword evidence="8" id="KW-0378">Hydrolase</keyword>
<keyword evidence="15" id="KW-0464">Manganese</keyword>
<evidence type="ECO:0000256" key="5">
    <source>
        <dbReference type="ARBA" id="ARBA00022723"/>
    </source>
</evidence>
<keyword evidence="7" id="KW-0547">Nucleotide-binding</keyword>
<feature type="domain" description="PAZ" evidence="22">
    <location>
        <begin position="869"/>
        <end position="997"/>
    </location>
</feature>
<dbReference type="InterPro" id="IPR000999">
    <property type="entry name" value="RNase_III_dom"/>
</dbReference>
<evidence type="ECO:0000256" key="19">
    <source>
        <dbReference type="SAM" id="MobiDB-lite"/>
    </source>
</evidence>
<evidence type="ECO:0000256" key="13">
    <source>
        <dbReference type="ARBA" id="ARBA00022884"/>
    </source>
</evidence>
<dbReference type="FunFam" id="3.40.50.300:FF:001669">
    <property type="entry name" value="Dicer-like protein 1"/>
    <property type="match status" value="1"/>
</dbReference>
<evidence type="ECO:0000256" key="15">
    <source>
        <dbReference type="ARBA" id="ARBA00023211"/>
    </source>
</evidence>
<dbReference type="InterPro" id="IPR003100">
    <property type="entry name" value="PAZ_dom"/>
</dbReference>
<keyword evidence="27" id="KW-1185">Reference proteome</keyword>
<evidence type="ECO:0000313" key="27">
    <source>
        <dbReference type="Proteomes" id="UP000660729"/>
    </source>
</evidence>
<dbReference type="Pfam" id="PF04851">
    <property type="entry name" value="ResIII"/>
    <property type="match status" value="1"/>
</dbReference>
<dbReference type="CDD" id="cd18034">
    <property type="entry name" value="DEXHc_dicer"/>
    <property type="match status" value="1"/>
</dbReference>
<evidence type="ECO:0000256" key="3">
    <source>
        <dbReference type="ARBA" id="ARBA00020797"/>
    </source>
</evidence>
<dbReference type="Pfam" id="PF00271">
    <property type="entry name" value="Helicase_C"/>
    <property type="match status" value="1"/>
</dbReference>
<dbReference type="PROSITE" id="PS51327">
    <property type="entry name" value="DICER_DSRBF"/>
    <property type="match status" value="1"/>
</dbReference>
<dbReference type="InterPro" id="IPR027417">
    <property type="entry name" value="P-loop_NTPase"/>
</dbReference>
<evidence type="ECO:0000256" key="8">
    <source>
        <dbReference type="ARBA" id="ARBA00022801"/>
    </source>
</evidence>
<evidence type="ECO:0000259" key="23">
    <source>
        <dbReference type="PROSITE" id="PS51192"/>
    </source>
</evidence>
<name>A0A8H6RBK2_9PEZI</name>
<dbReference type="GO" id="GO:0003677">
    <property type="term" value="F:DNA binding"/>
    <property type="evidence" value="ECO:0007669"/>
    <property type="project" value="InterPro"/>
</dbReference>
<comment type="caution">
    <text evidence="26">The sequence shown here is derived from an EMBL/GenBank/DDBJ whole genome shotgun (WGS) entry which is preliminary data.</text>
</comment>
<dbReference type="PROSITE" id="PS50137">
    <property type="entry name" value="DS_RBD"/>
    <property type="match status" value="1"/>
</dbReference>
<dbReference type="InterPro" id="IPR036389">
    <property type="entry name" value="RNase_III_sf"/>
</dbReference>
<dbReference type="InterPro" id="IPR014001">
    <property type="entry name" value="Helicase_ATP-bd"/>
</dbReference>
<dbReference type="FunFam" id="1.10.1520.10:FF:000015">
    <property type="entry name" value="Dicer-like protein 1"/>
    <property type="match status" value="1"/>
</dbReference>
<evidence type="ECO:0000256" key="16">
    <source>
        <dbReference type="ARBA" id="ARBA00025403"/>
    </source>
</evidence>
<dbReference type="InterPro" id="IPR056755">
    <property type="entry name" value="DSRM_2"/>
</dbReference>
<dbReference type="SMART" id="SM00490">
    <property type="entry name" value="HELICc"/>
    <property type="match status" value="1"/>
</dbReference>
<keyword evidence="12" id="KW-0460">Magnesium</keyword>
<dbReference type="Gene3D" id="1.10.1520.10">
    <property type="entry name" value="Ribonuclease III domain"/>
    <property type="match status" value="2"/>
</dbReference>
<dbReference type="PANTHER" id="PTHR14950">
    <property type="entry name" value="DICER-RELATED"/>
    <property type="match status" value="1"/>
</dbReference>
<evidence type="ECO:0000256" key="7">
    <source>
        <dbReference type="ARBA" id="ARBA00022741"/>
    </source>
</evidence>
<dbReference type="Pfam" id="PF03368">
    <property type="entry name" value="Dicer_dimer"/>
    <property type="match status" value="1"/>
</dbReference>
<dbReference type="CDD" id="cd00593">
    <property type="entry name" value="RIBOc"/>
    <property type="match status" value="2"/>
</dbReference>
<dbReference type="PROSITE" id="PS00517">
    <property type="entry name" value="RNASE_3_1"/>
    <property type="match status" value="1"/>
</dbReference>
<evidence type="ECO:0000259" key="25">
    <source>
        <dbReference type="PROSITE" id="PS51327"/>
    </source>
</evidence>
<dbReference type="EMBL" id="JABCIY010000227">
    <property type="protein sequence ID" value="KAF7187502.1"/>
    <property type="molecule type" value="Genomic_DNA"/>
</dbReference>
<feature type="domain" description="Dicer dsRNA-binding fold" evidence="25">
    <location>
        <begin position="626"/>
        <end position="716"/>
    </location>
</feature>
<feature type="domain" description="Helicase ATP-binding" evidence="23">
    <location>
        <begin position="106"/>
        <end position="287"/>
    </location>
</feature>
<dbReference type="Pfam" id="PF24995">
    <property type="entry name" value="DSRM_2"/>
    <property type="match status" value="1"/>
</dbReference>
<keyword evidence="11" id="KW-0067">ATP-binding</keyword>